<feature type="domain" description="GBF-interacting protein 1 N-terminal" evidence="2">
    <location>
        <begin position="15"/>
        <end position="73"/>
    </location>
</feature>
<dbReference type="PANTHER" id="PTHR46775">
    <property type="entry name" value="FLOCCULATION PROTEIN (DUF1296)"/>
    <property type="match status" value="1"/>
</dbReference>
<dbReference type="AlphaFoldDB" id="A0ABD1YI01"/>
<dbReference type="PANTHER" id="PTHR46775:SF1">
    <property type="entry name" value="FLOCCULATION PROTEIN (DUF1296)"/>
    <property type="match status" value="1"/>
</dbReference>
<dbReference type="EMBL" id="JBHFFA010000004">
    <property type="protein sequence ID" value="KAL2630285.1"/>
    <property type="molecule type" value="Genomic_DNA"/>
</dbReference>
<evidence type="ECO:0000313" key="4">
    <source>
        <dbReference type="Proteomes" id="UP001605036"/>
    </source>
</evidence>
<comment type="caution">
    <text evidence="3">The sequence shown here is derived from an EMBL/GenBank/DDBJ whole genome shotgun (WGS) entry which is preliminary data.</text>
</comment>
<feature type="region of interest" description="Disordered" evidence="1">
    <location>
        <begin position="629"/>
        <end position="658"/>
    </location>
</feature>
<sequence length="1044" mass="108761">MSSSRAGGGSGSAAIPANARKTVQSLREIVPNSEDEIYAMLIECNMDANETVQRLLNEDPFHEVKRRRDKKKEGRQDSTDRARPANGVQGRGGGRGSMSDRGTGRGSTLPRNSANEFNGGGRGKSFAPRDNGNVNSRASSTYGGPSSSTNPSYGQQKAHPPGVSSGAPAAAPASTTSGSTGHPNGSTGFSRPASVSQSTWGASSSGHATMADIVKANGAPPAPPVPLPAAPLSTPPVGNPLSSTVQQPFTSSNTNATPSVSSGVYSSSTDPVLHPSLDPRATGTPGAIKREVGTVGSTRPKQDWPSGSLNIDSTSGTSIPSQSLPSSVAAPSLDIDNQVARPSSPPASASPPVSQERPVSHAISVEPSVGAQPRQGSSSSPNAASGTRSVVVGGPFSTRPVYQPQQHPVGTQKGTGGGLEWKPKPTATSSTNMGGVNTPSQSESVRSSPASGSVDSVLSAQSSKLQSLNIHDDQPVIIPNHLQVPESERTHLSFGSFGAGFGTSFSTSFGSEEKSNSAIAESIPVIDTTVEQPSTASVVSSAPATLNQNYIHSNISVPEENLVSNIDTPVVSMPPPTVQQPELPKSDPVIHQTPHYPYLPTVPNYAGFSLVPQIPAGQYTYEATETPPQDVTRLPSLVPYTDPTPSYYTPPFRPSSDGDARYPPFITSNASSKYNGNLGLINLAGQGLSSSQETVNNGMPSSVSTTQTSQTGAAQTVQTVPQPQQQPLPLHAYTGQPAGAPIGHFPNMFGYQYITTPSFAYMHTHAPYQHNYTTTSGYPQPPSANSYPPTAASSYPPAGATTVKYLSQYKPGAATGSAPHSAAVQGYGGYATAPSGYGATPTVTGGSATGYDDVGVPQQYKDNNLYIPNQQDGNSTVWIQAQLSRDMAAAGGMQTSSYYNLGQQGQHTYAHTQQPSHAHAHPGAYASLYHPSQNGPAPTAHQLLQQPQSLGAQGAGGRKCRSDLGPLVGLRRVYITSLTKTVFCVNLCELTLAPVEDRRAADAWMSDHFGFVTASHIFPRSTSWKYMISLTRSGGDRTGQVVEL</sequence>
<feature type="region of interest" description="Disordered" evidence="1">
    <location>
        <begin position="907"/>
        <end position="939"/>
    </location>
</feature>
<feature type="compositionally biased region" description="Polar residues" evidence="1">
    <location>
        <begin position="182"/>
        <end position="207"/>
    </location>
</feature>
<dbReference type="InterPro" id="IPR009719">
    <property type="entry name" value="GIP1_N"/>
</dbReference>
<gene>
    <name evidence="3" type="ORF">R1flu_014971</name>
</gene>
<evidence type="ECO:0000256" key="1">
    <source>
        <dbReference type="SAM" id="MobiDB-lite"/>
    </source>
</evidence>
<organism evidence="3 4">
    <name type="scientific">Riccia fluitans</name>
    <dbReference type="NCBI Taxonomy" id="41844"/>
    <lineage>
        <taxon>Eukaryota</taxon>
        <taxon>Viridiplantae</taxon>
        <taxon>Streptophyta</taxon>
        <taxon>Embryophyta</taxon>
        <taxon>Marchantiophyta</taxon>
        <taxon>Marchantiopsida</taxon>
        <taxon>Marchantiidae</taxon>
        <taxon>Marchantiales</taxon>
        <taxon>Ricciaceae</taxon>
        <taxon>Riccia</taxon>
    </lineage>
</organism>
<feature type="compositionally biased region" description="Low complexity" evidence="1">
    <location>
        <begin position="701"/>
        <end position="727"/>
    </location>
</feature>
<feature type="compositionally biased region" description="Low complexity" evidence="1">
    <location>
        <begin position="160"/>
        <end position="181"/>
    </location>
</feature>
<feature type="compositionally biased region" description="Polar residues" evidence="1">
    <location>
        <begin position="907"/>
        <end position="916"/>
    </location>
</feature>
<reference evidence="3 4" key="1">
    <citation type="submission" date="2024-09" db="EMBL/GenBank/DDBJ databases">
        <title>Chromosome-scale assembly of Riccia fluitans.</title>
        <authorList>
            <person name="Paukszto L."/>
            <person name="Sawicki J."/>
            <person name="Karawczyk K."/>
            <person name="Piernik-Szablinska J."/>
            <person name="Szczecinska M."/>
            <person name="Mazdziarz M."/>
        </authorList>
    </citation>
    <scope>NUCLEOTIDE SEQUENCE [LARGE SCALE GENOMIC DNA]</scope>
    <source>
        <strain evidence="3">Rf_01</strain>
        <tissue evidence="3">Aerial parts of the thallus</tissue>
    </source>
</reference>
<feature type="compositionally biased region" description="Gly residues" evidence="1">
    <location>
        <begin position="1"/>
        <end position="11"/>
    </location>
</feature>
<feature type="compositionally biased region" description="Polar residues" evidence="1">
    <location>
        <begin position="374"/>
        <end position="388"/>
    </location>
</feature>
<accession>A0ABD1YI01</accession>
<dbReference type="SUPFAM" id="SSF46934">
    <property type="entry name" value="UBA-like"/>
    <property type="match status" value="1"/>
</dbReference>
<feature type="compositionally biased region" description="Polar residues" evidence="1">
    <location>
        <begin position="930"/>
        <end position="939"/>
    </location>
</feature>
<feature type="compositionally biased region" description="Polar residues" evidence="1">
    <location>
        <begin position="691"/>
        <end position="700"/>
    </location>
</feature>
<feature type="region of interest" description="Disordered" evidence="1">
    <location>
        <begin position="1"/>
        <end position="23"/>
    </location>
</feature>
<evidence type="ECO:0000259" key="2">
    <source>
        <dbReference type="Pfam" id="PF06972"/>
    </source>
</evidence>
<evidence type="ECO:0000313" key="3">
    <source>
        <dbReference type="EMBL" id="KAL2630285.1"/>
    </source>
</evidence>
<feature type="region of interest" description="Disordered" evidence="1">
    <location>
        <begin position="691"/>
        <end position="727"/>
    </location>
</feature>
<feature type="compositionally biased region" description="Polar residues" evidence="1">
    <location>
        <begin position="132"/>
        <end position="155"/>
    </location>
</feature>
<feature type="compositionally biased region" description="Polar residues" evidence="1">
    <location>
        <begin position="426"/>
        <end position="458"/>
    </location>
</feature>
<dbReference type="InterPro" id="IPR044277">
    <property type="entry name" value="GIP1"/>
</dbReference>
<feature type="region of interest" description="Disordered" evidence="1">
    <location>
        <begin position="56"/>
        <end position="458"/>
    </location>
</feature>
<keyword evidence="4" id="KW-1185">Reference proteome</keyword>
<dbReference type="CDD" id="cd14279">
    <property type="entry name" value="CUE"/>
    <property type="match status" value="1"/>
</dbReference>
<proteinExistence type="predicted"/>
<dbReference type="Pfam" id="PF06972">
    <property type="entry name" value="GIP1_N"/>
    <property type="match status" value="1"/>
</dbReference>
<feature type="compositionally biased region" description="Pro residues" evidence="1">
    <location>
        <begin position="220"/>
        <end position="238"/>
    </location>
</feature>
<feature type="compositionally biased region" description="Low complexity" evidence="1">
    <location>
        <begin position="259"/>
        <end position="268"/>
    </location>
</feature>
<name>A0ABD1YI01_9MARC</name>
<feature type="compositionally biased region" description="Polar residues" evidence="1">
    <location>
        <begin position="240"/>
        <end position="258"/>
    </location>
</feature>
<feature type="compositionally biased region" description="Low complexity" evidence="1">
    <location>
        <begin position="639"/>
        <end position="650"/>
    </location>
</feature>
<dbReference type="Proteomes" id="UP001605036">
    <property type="component" value="Unassembled WGS sequence"/>
</dbReference>
<feature type="compositionally biased region" description="Basic and acidic residues" evidence="1">
    <location>
        <begin position="71"/>
        <end position="83"/>
    </location>
</feature>
<feature type="compositionally biased region" description="Polar residues" evidence="1">
    <location>
        <begin position="295"/>
        <end position="326"/>
    </location>
</feature>
<protein>
    <recommendedName>
        <fullName evidence="2">GBF-interacting protein 1 N-terminal domain-containing protein</fullName>
    </recommendedName>
</protein>
<dbReference type="InterPro" id="IPR009060">
    <property type="entry name" value="UBA-like_sf"/>
</dbReference>